<evidence type="ECO:0000313" key="2">
    <source>
        <dbReference type="EMBL" id="RMX41460.1"/>
    </source>
</evidence>
<evidence type="ECO:0000313" key="3">
    <source>
        <dbReference type="Proteomes" id="UP000275408"/>
    </source>
</evidence>
<feature type="non-terminal residue" evidence="2">
    <location>
        <position position="68"/>
    </location>
</feature>
<keyword evidence="3" id="KW-1185">Reference proteome</keyword>
<evidence type="ECO:0000256" key="1">
    <source>
        <dbReference type="SAM" id="MobiDB-lite"/>
    </source>
</evidence>
<dbReference type="EMBL" id="RCHS01003482">
    <property type="protein sequence ID" value="RMX41460.1"/>
    <property type="molecule type" value="Genomic_DNA"/>
</dbReference>
<gene>
    <name evidence="2" type="ORF">pdam_00021720</name>
</gene>
<name>A0A3M6TJA8_POCDA</name>
<protein>
    <submittedName>
        <fullName evidence="2">Uncharacterized protein</fullName>
    </submittedName>
</protein>
<comment type="caution">
    <text evidence="2">The sequence shown here is derived from an EMBL/GenBank/DDBJ whole genome shotgun (WGS) entry which is preliminary data.</text>
</comment>
<dbReference type="AlphaFoldDB" id="A0A3M6TJA8"/>
<accession>A0A3M6TJA8</accession>
<organism evidence="2 3">
    <name type="scientific">Pocillopora damicornis</name>
    <name type="common">Cauliflower coral</name>
    <name type="synonym">Millepora damicornis</name>
    <dbReference type="NCBI Taxonomy" id="46731"/>
    <lineage>
        <taxon>Eukaryota</taxon>
        <taxon>Metazoa</taxon>
        <taxon>Cnidaria</taxon>
        <taxon>Anthozoa</taxon>
        <taxon>Hexacorallia</taxon>
        <taxon>Scleractinia</taxon>
        <taxon>Astrocoeniina</taxon>
        <taxon>Pocilloporidae</taxon>
        <taxon>Pocillopora</taxon>
    </lineage>
</organism>
<sequence length="68" mass="7264">MVDGRENYKFDLGVEGEYRLTVTGTALSTSSISDCDMTAGGNQGGEGREGPDPVLCLSLIPRTAFYML</sequence>
<reference evidence="2 3" key="1">
    <citation type="journal article" date="2018" name="Sci. Rep.">
        <title>Comparative analysis of the Pocillopora damicornis genome highlights role of immune system in coral evolution.</title>
        <authorList>
            <person name="Cunning R."/>
            <person name="Bay R.A."/>
            <person name="Gillette P."/>
            <person name="Baker A.C."/>
            <person name="Traylor-Knowles N."/>
        </authorList>
    </citation>
    <scope>NUCLEOTIDE SEQUENCE [LARGE SCALE GENOMIC DNA]</scope>
    <source>
        <strain evidence="2">RSMAS</strain>
        <tissue evidence="2">Whole animal</tissue>
    </source>
</reference>
<dbReference type="Proteomes" id="UP000275408">
    <property type="component" value="Unassembled WGS sequence"/>
</dbReference>
<feature type="region of interest" description="Disordered" evidence="1">
    <location>
        <begin position="33"/>
        <end position="52"/>
    </location>
</feature>
<proteinExistence type="predicted"/>